<feature type="transmembrane region" description="Helical" evidence="7">
    <location>
        <begin position="440"/>
        <end position="457"/>
    </location>
</feature>
<dbReference type="PANTHER" id="PTHR43791">
    <property type="entry name" value="PERMEASE-RELATED"/>
    <property type="match status" value="1"/>
</dbReference>
<keyword evidence="2" id="KW-0813">Transport</keyword>
<organism evidence="9 10">
    <name type="scientific">Lyophyllum shimeji</name>
    <name type="common">Hon-shimeji</name>
    <name type="synonym">Tricholoma shimeji</name>
    <dbReference type="NCBI Taxonomy" id="47721"/>
    <lineage>
        <taxon>Eukaryota</taxon>
        <taxon>Fungi</taxon>
        <taxon>Dikarya</taxon>
        <taxon>Basidiomycota</taxon>
        <taxon>Agaricomycotina</taxon>
        <taxon>Agaricomycetes</taxon>
        <taxon>Agaricomycetidae</taxon>
        <taxon>Agaricales</taxon>
        <taxon>Tricholomatineae</taxon>
        <taxon>Lyophyllaceae</taxon>
        <taxon>Lyophyllum</taxon>
    </lineage>
</organism>
<feature type="transmembrane region" description="Helical" evidence="7">
    <location>
        <begin position="116"/>
        <end position="136"/>
    </location>
</feature>
<keyword evidence="4 7" id="KW-1133">Transmembrane helix</keyword>
<dbReference type="PROSITE" id="PS50850">
    <property type="entry name" value="MFS"/>
    <property type="match status" value="1"/>
</dbReference>
<feature type="domain" description="Major facilitator superfamily (MFS) profile" evidence="8">
    <location>
        <begin position="51"/>
        <end position="462"/>
    </location>
</feature>
<accession>A0A9P3UJE0</accession>
<comment type="caution">
    <text evidence="9">The sequence shown here is derived from an EMBL/GenBank/DDBJ whole genome shotgun (WGS) entry which is preliminary data.</text>
</comment>
<dbReference type="PANTHER" id="PTHR43791:SF6">
    <property type="entry name" value="TRANSPORTER, PUTATIVE (AFU_ORTHOLOGUE AFUA_1G16690)-RELATED"/>
    <property type="match status" value="1"/>
</dbReference>
<keyword evidence="10" id="KW-1185">Reference proteome</keyword>
<dbReference type="GO" id="GO:0016020">
    <property type="term" value="C:membrane"/>
    <property type="evidence" value="ECO:0007669"/>
    <property type="project" value="UniProtKB-SubCell"/>
</dbReference>
<feature type="transmembrane region" description="Helical" evidence="7">
    <location>
        <begin position="212"/>
        <end position="234"/>
    </location>
</feature>
<evidence type="ECO:0000256" key="3">
    <source>
        <dbReference type="ARBA" id="ARBA00022692"/>
    </source>
</evidence>
<evidence type="ECO:0000256" key="6">
    <source>
        <dbReference type="SAM" id="MobiDB-lite"/>
    </source>
</evidence>
<keyword evidence="5 7" id="KW-0472">Membrane</keyword>
<dbReference type="FunFam" id="1.20.1250.20:FF:000057">
    <property type="entry name" value="MFS general substrate transporter"/>
    <property type="match status" value="1"/>
</dbReference>
<feature type="transmembrane region" description="Helical" evidence="7">
    <location>
        <begin position="407"/>
        <end position="428"/>
    </location>
</feature>
<evidence type="ECO:0000256" key="4">
    <source>
        <dbReference type="ARBA" id="ARBA00022989"/>
    </source>
</evidence>
<dbReference type="GO" id="GO:0022857">
    <property type="term" value="F:transmembrane transporter activity"/>
    <property type="evidence" value="ECO:0007669"/>
    <property type="project" value="InterPro"/>
</dbReference>
<feature type="transmembrane region" description="Helical" evidence="7">
    <location>
        <begin position="348"/>
        <end position="367"/>
    </location>
</feature>
<feature type="region of interest" description="Disordered" evidence="6">
    <location>
        <begin position="1"/>
        <end position="32"/>
    </location>
</feature>
<dbReference type="SUPFAM" id="SSF103473">
    <property type="entry name" value="MFS general substrate transporter"/>
    <property type="match status" value="1"/>
</dbReference>
<reference evidence="9" key="1">
    <citation type="submission" date="2022-07" db="EMBL/GenBank/DDBJ databases">
        <title>The genome of Lyophyllum shimeji provides insight into the initial evolution of ectomycorrhizal fungal genome.</title>
        <authorList>
            <person name="Kobayashi Y."/>
            <person name="Shibata T."/>
            <person name="Hirakawa H."/>
            <person name="Shigenobu S."/>
            <person name="Nishiyama T."/>
            <person name="Yamada A."/>
            <person name="Hasebe M."/>
            <person name="Kawaguchi M."/>
        </authorList>
    </citation>
    <scope>NUCLEOTIDE SEQUENCE</scope>
    <source>
        <strain evidence="9">AT787</strain>
    </source>
</reference>
<feature type="transmembrane region" description="Helical" evidence="7">
    <location>
        <begin position="285"/>
        <end position="305"/>
    </location>
</feature>
<feature type="transmembrane region" description="Helical" evidence="7">
    <location>
        <begin position="48"/>
        <end position="64"/>
    </location>
</feature>
<proteinExistence type="predicted"/>
<dbReference type="FunFam" id="1.20.1250.20:FF:000013">
    <property type="entry name" value="MFS general substrate transporter"/>
    <property type="match status" value="1"/>
</dbReference>
<feature type="transmembrane region" description="Helical" evidence="7">
    <location>
        <begin position="317"/>
        <end position="336"/>
    </location>
</feature>
<name>A0A9P3UJE0_LYOSH</name>
<dbReference type="Pfam" id="PF07690">
    <property type="entry name" value="MFS_1"/>
    <property type="match status" value="1"/>
</dbReference>
<gene>
    <name evidence="9" type="ORF">LshimejAT787_0101060</name>
</gene>
<comment type="subcellular location">
    <subcellularLocation>
        <location evidence="1">Membrane</location>
        <topology evidence="1">Multi-pass membrane protein</topology>
    </subcellularLocation>
</comment>
<dbReference type="EMBL" id="BRPK01000001">
    <property type="protein sequence ID" value="GLB33221.1"/>
    <property type="molecule type" value="Genomic_DNA"/>
</dbReference>
<dbReference type="Proteomes" id="UP001063166">
    <property type="component" value="Unassembled WGS sequence"/>
</dbReference>
<protein>
    <submittedName>
        <fullName evidence="9">MFS general substrate transporter</fullName>
    </submittedName>
</protein>
<evidence type="ECO:0000256" key="1">
    <source>
        <dbReference type="ARBA" id="ARBA00004141"/>
    </source>
</evidence>
<evidence type="ECO:0000256" key="7">
    <source>
        <dbReference type="SAM" id="Phobius"/>
    </source>
</evidence>
<dbReference type="InterPro" id="IPR036259">
    <property type="entry name" value="MFS_trans_sf"/>
</dbReference>
<evidence type="ECO:0000259" key="8">
    <source>
        <dbReference type="PROSITE" id="PS50850"/>
    </source>
</evidence>
<feature type="transmembrane region" description="Helical" evidence="7">
    <location>
        <begin position="148"/>
        <end position="168"/>
    </location>
</feature>
<dbReference type="AlphaFoldDB" id="A0A9P3UJE0"/>
<evidence type="ECO:0000256" key="5">
    <source>
        <dbReference type="ARBA" id="ARBA00023136"/>
    </source>
</evidence>
<evidence type="ECO:0000313" key="9">
    <source>
        <dbReference type="EMBL" id="GLB33221.1"/>
    </source>
</evidence>
<feature type="compositionally biased region" description="Basic and acidic residues" evidence="6">
    <location>
        <begin position="9"/>
        <end position="32"/>
    </location>
</feature>
<evidence type="ECO:0000256" key="2">
    <source>
        <dbReference type="ARBA" id="ARBA00022448"/>
    </source>
</evidence>
<dbReference type="InterPro" id="IPR011701">
    <property type="entry name" value="MFS"/>
</dbReference>
<keyword evidence="3 7" id="KW-0812">Transmembrane</keyword>
<dbReference type="InterPro" id="IPR020846">
    <property type="entry name" value="MFS_dom"/>
</dbReference>
<dbReference type="OrthoDB" id="2985014at2759"/>
<feature type="transmembrane region" description="Helical" evidence="7">
    <location>
        <begin position="180"/>
        <end position="200"/>
    </location>
</feature>
<feature type="transmembrane region" description="Helical" evidence="7">
    <location>
        <begin position="84"/>
        <end position="104"/>
    </location>
</feature>
<dbReference type="Gene3D" id="1.20.1250.20">
    <property type="entry name" value="MFS general substrate transporter like domains"/>
    <property type="match status" value="2"/>
</dbReference>
<evidence type="ECO:0000313" key="10">
    <source>
        <dbReference type="Proteomes" id="UP001063166"/>
    </source>
</evidence>
<sequence length="486" mass="53846">MSSPVPAIHETDSTSSVKKEENTIDATHADLEDPETRRRLERRLLRKLDLRICILVAIFILNYIDRSNAASARLRGFEEDLGLHGTQFATILAIYYIGYVLMQVPSNMILNYVRKPSLYLPGAMFIWGLISALTGVTQNFAGVLLCRFFLGFVEAAFFPGALLLLARWYKREELGLRTSIFFCGLLISIAFSALIASGILDAMQGVLGHAAWRWLFFIEGAITMAVAVISIFILPDFPETSSSWLSPAEQALAIRRMQEDAALLPEYPNIGERAGLVMALKDWKVWWLSVLYAVILLSVSFNVYFPTLTATLGYNRTVSLVLCAPPSILVTIISFINAKHSDNTQERFWHISIPFAIAIVGYIVGMVSEHRAARYVCFFLIAQALAGIVCFLAWISNSIVEHPAKRSAALGMTSGIAQLGAAGGSYIFPKSWGPSYRTSFGISLGASALVILMCFIFKVHLASLNRKAQAEEDARGQKKPGYRYML</sequence>
<feature type="transmembrane region" description="Helical" evidence="7">
    <location>
        <begin position="373"/>
        <end position="395"/>
    </location>
</feature>